<feature type="compositionally biased region" description="Acidic residues" evidence="6">
    <location>
        <begin position="66"/>
        <end position="95"/>
    </location>
</feature>
<feature type="region of interest" description="Sigma-70 factor domain-2" evidence="5">
    <location>
        <begin position="195"/>
        <end position="265"/>
    </location>
</feature>
<dbReference type="Gene3D" id="1.10.601.10">
    <property type="entry name" value="RNA Polymerase Primary Sigma Factor"/>
    <property type="match status" value="2"/>
</dbReference>
<evidence type="ECO:0000256" key="3">
    <source>
        <dbReference type="ARBA" id="ARBA00023125"/>
    </source>
</evidence>
<dbReference type="NCBIfam" id="NF004561">
    <property type="entry name" value="PRK05901.1-3"/>
    <property type="match status" value="1"/>
</dbReference>
<keyword evidence="5" id="KW-0963">Cytoplasm</keyword>
<dbReference type="PRINTS" id="PR00046">
    <property type="entry name" value="SIGMA70FCT"/>
</dbReference>
<dbReference type="PROSITE" id="PS00715">
    <property type="entry name" value="SIGMA70_1"/>
    <property type="match status" value="1"/>
</dbReference>
<proteinExistence type="inferred from homology"/>
<dbReference type="PROSITE" id="PS00716">
    <property type="entry name" value="SIGMA70_2"/>
    <property type="match status" value="1"/>
</dbReference>
<dbReference type="Pfam" id="PF04542">
    <property type="entry name" value="Sigma70_r2"/>
    <property type="match status" value="1"/>
</dbReference>
<dbReference type="PANTHER" id="PTHR30603">
    <property type="entry name" value="RNA POLYMERASE SIGMA FACTOR RPO"/>
    <property type="match status" value="1"/>
</dbReference>
<dbReference type="InterPro" id="IPR028630">
    <property type="entry name" value="Sigma70_RpoD"/>
</dbReference>
<evidence type="ECO:0000256" key="2">
    <source>
        <dbReference type="ARBA" id="ARBA00023082"/>
    </source>
</evidence>
<keyword evidence="4 5" id="KW-0804">Transcription</keyword>
<comment type="function">
    <text evidence="5">Sigma factors are initiation factors that promote the attachment of RNA polymerase to specific initiation sites and are then released. This sigma factor is the primary sigma factor during exponential growth.</text>
</comment>
<evidence type="ECO:0000313" key="9">
    <source>
        <dbReference type="EMBL" id="GLB66169.1"/>
    </source>
</evidence>
<dbReference type="NCBIfam" id="TIGR02393">
    <property type="entry name" value="RpoD_Cterm"/>
    <property type="match status" value="1"/>
</dbReference>
<feature type="domain" description="RNA polymerase sigma-70" evidence="8">
    <location>
        <begin position="388"/>
        <end position="414"/>
    </location>
</feature>
<keyword evidence="10" id="KW-1185">Reference proteome</keyword>
<keyword evidence="2 5" id="KW-0731">Sigma factor</keyword>
<dbReference type="SUPFAM" id="SSF88659">
    <property type="entry name" value="Sigma3 and sigma4 domains of RNA polymerase sigma factors"/>
    <property type="match status" value="2"/>
</dbReference>
<comment type="subcellular location">
    <subcellularLocation>
        <location evidence="5">Cytoplasm</location>
    </subcellularLocation>
</comment>
<protein>
    <recommendedName>
        <fullName evidence="5">RNA polymerase sigma factor SigA</fullName>
    </recommendedName>
</protein>
<accession>A0ABQ5MQA6</accession>
<dbReference type="InterPro" id="IPR009042">
    <property type="entry name" value="RNA_pol_sigma70_r1_2"/>
</dbReference>
<dbReference type="NCBIfam" id="TIGR02937">
    <property type="entry name" value="sigma70-ECF"/>
    <property type="match status" value="1"/>
</dbReference>
<dbReference type="InterPro" id="IPR013325">
    <property type="entry name" value="RNA_pol_sigma_r2"/>
</dbReference>
<feature type="compositionally biased region" description="Low complexity" evidence="6">
    <location>
        <begin position="29"/>
        <end position="38"/>
    </location>
</feature>
<evidence type="ECO:0000256" key="1">
    <source>
        <dbReference type="ARBA" id="ARBA00023015"/>
    </source>
</evidence>
<sequence>MSPDKKTAAAPEEATAPSTTPSVARGAKAKTAADGPAAPKRRGRKPGTATTKKASGAKKTTKADEDQVDSEVEDEDVEVEPDLTDEAELVEEDETPAAKPAGGSGFVYSDADDDDAPAQQVVSAGATADPVKDYLKQIGKVALLNAEQEVDLALRIEAGLFAEEKLAKDDGSMDTRLRRDLEQIVHDGKRAKNHLLEANLRLVVSLAKRYTGRGMLFLDLIQEGNLGLIRAVEKFDYTKGFKFSTYATWWIRQAITRAMADQARTIRIPVHMVEVINKLARVQRQMLQDLGREPAPEELAVELDMTPEKVIEVQKYGREPISLHTPLGEDGDSEFGDLIEDSEAVVPADAVSFTLLQEQLHSVLDTLSEREAGVVAMRFGLTDGQPKTLDEIGKVYGVTRERIRQIESKTMSKLRHPSRSQVLRDYLD</sequence>
<evidence type="ECO:0000256" key="6">
    <source>
        <dbReference type="SAM" id="MobiDB-lite"/>
    </source>
</evidence>
<feature type="region of interest" description="Sigma-70 factor domain-4" evidence="5">
    <location>
        <begin position="363"/>
        <end position="416"/>
    </location>
</feature>
<feature type="short sequence motif" description="Interaction with polymerase core subunit RpoC" evidence="5">
    <location>
        <begin position="219"/>
        <end position="222"/>
    </location>
</feature>
<dbReference type="HAMAP" id="MF_00963">
    <property type="entry name" value="Sigma70_RpoD_SigA"/>
    <property type="match status" value="1"/>
</dbReference>
<dbReference type="Gene3D" id="1.10.10.10">
    <property type="entry name" value="Winged helix-like DNA-binding domain superfamily/Winged helix DNA-binding domain"/>
    <property type="match status" value="2"/>
</dbReference>
<dbReference type="Pfam" id="PF00140">
    <property type="entry name" value="Sigma70_r1_2"/>
    <property type="match status" value="1"/>
</dbReference>
<dbReference type="InterPro" id="IPR014284">
    <property type="entry name" value="RNA_pol_sigma-70_dom"/>
</dbReference>
<feature type="region of interest" description="Sigma-70 factor domain-3" evidence="5">
    <location>
        <begin position="274"/>
        <end position="350"/>
    </location>
</feature>
<dbReference type="Proteomes" id="UP001209654">
    <property type="component" value="Unassembled WGS sequence"/>
</dbReference>
<feature type="DNA-binding region" description="H-T-H motif" evidence="5">
    <location>
        <begin position="389"/>
        <end position="408"/>
    </location>
</feature>
<dbReference type="SUPFAM" id="SSF88946">
    <property type="entry name" value="Sigma2 domain of RNA polymerase sigma factors"/>
    <property type="match status" value="1"/>
</dbReference>
<keyword evidence="1 5" id="KW-0805">Transcription regulation</keyword>
<evidence type="ECO:0000256" key="5">
    <source>
        <dbReference type="HAMAP-Rule" id="MF_00963"/>
    </source>
</evidence>
<feature type="region of interest" description="Disordered" evidence="6">
    <location>
        <begin position="1"/>
        <end position="113"/>
    </location>
</feature>
<dbReference type="PANTHER" id="PTHR30603:SF59">
    <property type="entry name" value="RNA POLYMERASE PRINCIPAL SIGMA FACTOR HRDA"/>
    <property type="match status" value="1"/>
</dbReference>
<evidence type="ECO:0000313" key="10">
    <source>
        <dbReference type="Proteomes" id="UP001209654"/>
    </source>
</evidence>
<dbReference type="InterPro" id="IPR013324">
    <property type="entry name" value="RNA_pol_sigma_r3/r4-like"/>
</dbReference>
<dbReference type="InterPro" id="IPR036388">
    <property type="entry name" value="WH-like_DNA-bd_sf"/>
</dbReference>
<evidence type="ECO:0000259" key="8">
    <source>
        <dbReference type="PROSITE" id="PS00716"/>
    </source>
</evidence>
<feature type="compositionally biased region" description="Low complexity" evidence="6">
    <location>
        <begin position="8"/>
        <end position="22"/>
    </location>
</feature>
<organism evidence="9 10">
    <name type="scientific">Arthrobacter mangrovi</name>
    <dbReference type="NCBI Taxonomy" id="2966350"/>
    <lineage>
        <taxon>Bacteria</taxon>
        <taxon>Bacillati</taxon>
        <taxon>Actinomycetota</taxon>
        <taxon>Actinomycetes</taxon>
        <taxon>Micrococcales</taxon>
        <taxon>Micrococcaceae</taxon>
        <taxon>Arthrobacter</taxon>
    </lineage>
</organism>
<keyword evidence="3 5" id="KW-0238">DNA-binding</keyword>
<dbReference type="CDD" id="cd06171">
    <property type="entry name" value="Sigma70_r4"/>
    <property type="match status" value="1"/>
</dbReference>
<comment type="subunit">
    <text evidence="5">Interacts transiently with the RNA polymerase catalytic core.</text>
</comment>
<evidence type="ECO:0000256" key="4">
    <source>
        <dbReference type="ARBA" id="ARBA00023163"/>
    </source>
</evidence>
<dbReference type="RefSeq" id="WP_264794339.1">
    <property type="nucleotide sequence ID" value="NZ_BRVS01000002.1"/>
</dbReference>
<dbReference type="InterPro" id="IPR012760">
    <property type="entry name" value="RNA_pol_sigma_RpoD_C"/>
</dbReference>
<dbReference type="EMBL" id="BRVS01000002">
    <property type="protein sequence ID" value="GLB66169.1"/>
    <property type="molecule type" value="Genomic_DNA"/>
</dbReference>
<name>A0ABQ5MQA6_9MICC</name>
<dbReference type="Pfam" id="PF04545">
    <property type="entry name" value="Sigma70_r4"/>
    <property type="match status" value="1"/>
</dbReference>
<gene>
    <name evidence="9" type="primary">hrdB</name>
    <name evidence="5" type="synonym">sigA</name>
    <name evidence="9" type="ORF">AHIS1636_06080</name>
</gene>
<dbReference type="InterPro" id="IPR007624">
    <property type="entry name" value="RNA_pol_sigma70_r3"/>
</dbReference>
<evidence type="ECO:0000259" key="7">
    <source>
        <dbReference type="PROSITE" id="PS00715"/>
    </source>
</evidence>
<reference evidence="9 10" key="1">
    <citation type="journal article" date="2023" name="Int. J. Syst. Evol. Microbiol.">
        <title>Arthrobacter mangrovi sp. nov., an actinobacterium isolated from the rhizosphere of a mangrove.</title>
        <authorList>
            <person name="Hamada M."/>
            <person name="Saitou S."/>
            <person name="Enomoto N."/>
            <person name="Nanri K."/>
            <person name="Hidaka K."/>
            <person name="Miura T."/>
            <person name="Tamura T."/>
        </authorList>
    </citation>
    <scope>NUCLEOTIDE SEQUENCE [LARGE SCALE GENOMIC DNA]</scope>
    <source>
        <strain evidence="9 10">NBRC 112813</strain>
    </source>
</reference>
<dbReference type="InterPro" id="IPR007630">
    <property type="entry name" value="RNA_pol_sigma70_r4"/>
</dbReference>
<dbReference type="InterPro" id="IPR050239">
    <property type="entry name" value="Sigma-70_RNA_pol_init_factors"/>
</dbReference>
<dbReference type="Pfam" id="PF04539">
    <property type="entry name" value="Sigma70_r3"/>
    <property type="match status" value="1"/>
</dbReference>
<comment type="similarity">
    <text evidence="5">Belongs to the sigma-70 factor family. RpoD/SigA subfamily.</text>
</comment>
<feature type="domain" description="RNA polymerase sigma-70" evidence="7">
    <location>
        <begin position="219"/>
        <end position="232"/>
    </location>
</feature>
<comment type="caution">
    <text evidence="9">The sequence shown here is derived from an EMBL/GenBank/DDBJ whole genome shotgun (WGS) entry which is preliminary data.</text>
</comment>
<dbReference type="InterPro" id="IPR000943">
    <property type="entry name" value="RNA_pol_sigma70"/>
</dbReference>
<dbReference type="InterPro" id="IPR007627">
    <property type="entry name" value="RNA_pol_sigma70_r2"/>
</dbReference>